<dbReference type="RefSeq" id="WP_141650428.1">
    <property type="nucleotide sequence ID" value="NZ_CCVW01000001.1"/>
</dbReference>
<accession>A0A078KR05</accession>
<keyword evidence="3" id="KW-1185">Reference proteome</keyword>
<organism evidence="2 3">
    <name type="scientific">Legionella massiliensis</name>
    <dbReference type="NCBI Taxonomy" id="1034943"/>
    <lineage>
        <taxon>Bacteria</taxon>
        <taxon>Pseudomonadati</taxon>
        <taxon>Pseudomonadota</taxon>
        <taxon>Gammaproteobacteria</taxon>
        <taxon>Legionellales</taxon>
        <taxon>Legionellaceae</taxon>
        <taxon>Legionella</taxon>
    </lineage>
</organism>
<evidence type="ECO:0000313" key="2">
    <source>
        <dbReference type="EMBL" id="CDZ76850.1"/>
    </source>
</evidence>
<reference evidence="2 3" key="1">
    <citation type="submission" date="2014-06" db="EMBL/GenBank/DDBJ databases">
        <authorList>
            <person name="Urmite Genomes Urmite Genomes"/>
        </authorList>
    </citation>
    <scope>NUCLEOTIDE SEQUENCE [LARGE SCALE GENOMIC DNA]</scope>
</reference>
<feature type="signal peptide" evidence="1">
    <location>
        <begin position="1"/>
        <end position="18"/>
    </location>
</feature>
<evidence type="ECO:0000313" key="3">
    <source>
        <dbReference type="Proteomes" id="UP000044071"/>
    </source>
</evidence>
<evidence type="ECO:0000256" key="1">
    <source>
        <dbReference type="SAM" id="SignalP"/>
    </source>
</evidence>
<dbReference type="EMBL" id="CCSB01000001">
    <property type="protein sequence ID" value="CDZ76850.1"/>
    <property type="molecule type" value="Genomic_DNA"/>
</dbReference>
<name>A0A078KR05_9GAMM</name>
<dbReference type="AlphaFoldDB" id="A0A078KR05"/>
<keyword evidence="1" id="KW-0732">Signal</keyword>
<gene>
    <name evidence="2" type="ORF">BN59_01126</name>
</gene>
<feature type="chain" id="PRO_5009743971" evidence="1">
    <location>
        <begin position="19"/>
        <end position="67"/>
    </location>
</feature>
<protein>
    <submittedName>
        <fullName evidence="2">Uncharacterized protein</fullName>
    </submittedName>
</protein>
<sequence length="67" mass="7540">MKRIILSLCFLTLQPCYAHTPQKSSVNFSPGIGTPITTSTTGTLEKSSWSINQRTEYYRTRLLSVNT</sequence>
<dbReference type="Proteomes" id="UP000044071">
    <property type="component" value="Unassembled WGS sequence"/>
</dbReference>
<proteinExistence type="predicted"/>